<dbReference type="EMBL" id="JAAXOX010000001">
    <property type="protein sequence ID" value="NKY21540.1"/>
    <property type="molecule type" value="Genomic_DNA"/>
</dbReference>
<proteinExistence type="inferred from homology"/>
<keyword evidence="10" id="KW-0479">Metal-binding</keyword>
<evidence type="ECO:0000256" key="2">
    <source>
        <dbReference type="ARBA" id="ARBA00022475"/>
    </source>
</evidence>
<dbReference type="Pfam" id="PF02537">
    <property type="entry name" value="CRCB"/>
    <property type="match status" value="1"/>
</dbReference>
<dbReference type="HAMAP" id="MF_00454">
    <property type="entry name" value="FluC"/>
    <property type="match status" value="1"/>
</dbReference>
<comment type="subcellular location">
    <subcellularLocation>
        <location evidence="1 10">Cell membrane</location>
        <topology evidence="1 10">Multi-pass membrane protein</topology>
    </subcellularLocation>
</comment>
<keyword evidence="2 10" id="KW-1003">Cell membrane</keyword>
<keyword evidence="6 10" id="KW-0407">Ion channel</keyword>
<feature type="binding site" evidence="10">
    <location>
        <position position="85"/>
    </location>
    <ligand>
        <name>Na(+)</name>
        <dbReference type="ChEBI" id="CHEBI:29101"/>
        <note>structural</note>
    </ligand>
</feature>
<keyword evidence="12" id="KW-1185">Reference proteome</keyword>
<organism evidence="11 12">
    <name type="scientific">Cellulomonas denverensis</name>
    <dbReference type="NCBI Taxonomy" id="264297"/>
    <lineage>
        <taxon>Bacteria</taxon>
        <taxon>Bacillati</taxon>
        <taxon>Actinomycetota</taxon>
        <taxon>Actinomycetes</taxon>
        <taxon>Micrococcales</taxon>
        <taxon>Cellulomonadaceae</taxon>
        <taxon>Cellulomonas</taxon>
    </lineage>
</organism>
<dbReference type="GO" id="GO:0005886">
    <property type="term" value="C:plasma membrane"/>
    <property type="evidence" value="ECO:0007669"/>
    <property type="project" value="UniProtKB-SubCell"/>
</dbReference>
<evidence type="ECO:0000256" key="5">
    <source>
        <dbReference type="ARBA" id="ARBA00023136"/>
    </source>
</evidence>
<name>A0A7X6KSY1_9CELL</name>
<dbReference type="Proteomes" id="UP000581206">
    <property type="component" value="Unassembled WGS sequence"/>
</dbReference>
<evidence type="ECO:0000313" key="12">
    <source>
        <dbReference type="Proteomes" id="UP000581206"/>
    </source>
</evidence>
<evidence type="ECO:0000256" key="3">
    <source>
        <dbReference type="ARBA" id="ARBA00022692"/>
    </source>
</evidence>
<keyword evidence="3 10" id="KW-0812">Transmembrane</keyword>
<evidence type="ECO:0000256" key="6">
    <source>
        <dbReference type="ARBA" id="ARBA00023303"/>
    </source>
</evidence>
<reference evidence="11 12" key="1">
    <citation type="submission" date="2020-04" db="EMBL/GenBank/DDBJ databases">
        <title>MicrobeNet Type strains.</title>
        <authorList>
            <person name="Nicholson A.C."/>
        </authorList>
    </citation>
    <scope>NUCLEOTIDE SEQUENCE [LARGE SCALE GENOMIC DNA]</scope>
    <source>
        <strain evidence="11 12">ATCC BAA-788</strain>
    </source>
</reference>
<dbReference type="AlphaFoldDB" id="A0A7X6KSY1"/>
<evidence type="ECO:0000256" key="10">
    <source>
        <dbReference type="HAMAP-Rule" id="MF_00454"/>
    </source>
</evidence>
<keyword evidence="5 10" id="KW-0472">Membrane</keyword>
<feature type="binding site" evidence="10">
    <location>
        <position position="82"/>
    </location>
    <ligand>
        <name>Na(+)</name>
        <dbReference type="ChEBI" id="CHEBI:29101"/>
        <note>structural</note>
    </ligand>
</feature>
<dbReference type="GO" id="GO:0062054">
    <property type="term" value="F:fluoride channel activity"/>
    <property type="evidence" value="ECO:0007669"/>
    <property type="project" value="UniProtKB-UniRule"/>
</dbReference>
<keyword evidence="10" id="KW-0813">Transport</keyword>
<evidence type="ECO:0000256" key="7">
    <source>
        <dbReference type="ARBA" id="ARBA00035120"/>
    </source>
</evidence>
<evidence type="ECO:0000256" key="1">
    <source>
        <dbReference type="ARBA" id="ARBA00004651"/>
    </source>
</evidence>
<dbReference type="RefSeq" id="WP_168628617.1">
    <property type="nucleotide sequence ID" value="NZ_BONL01000009.1"/>
</dbReference>
<dbReference type="GO" id="GO:0140114">
    <property type="term" value="P:cellular detoxification of fluoride"/>
    <property type="evidence" value="ECO:0007669"/>
    <property type="project" value="UniProtKB-UniRule"/>
</dbReference>
<feature type="transmembrane region" description="Helical" evidence="10">
    <location>
        <begin position="74"/>
        <end position="97"/>
    </location>
</feature>
<evidence type="ECO:0000256" key="8">
    <source>
        <dbReference type="ARBA" id="ARBA00035585"/>
    </source>
</evidence>
<dbReference type="PROSITE" id="PS51257">
    <property type="entry name" value="PROKAR_LIPOPROTEIN"/>
    <property type="match status" value="1"/>
</dbReference>
<dbReference type="InterPro" id="IPR003691">
    <property type="entry name" value="FluC"/>
</dbReference>
<feature type="transmembrane region" description="Helical" evidence="10">
    <location>
        <begin position="33"/>
        <end position="54"/>
    </location>
</feature>
<evidence type="ECO:0000313" key="11">
    <source>
        <dbReference type="EMBL" id="NKY21540.1"/>
    </source>
</evidence>
<comment type="activity regulation">
    <text evidence="10">Na(+) is not transported, but it plays an essential structural role and its presence is essential for fluoride channel function.</text>
</comment>
<evidence type="ECO:0000256" key="9">
    <source>
        <dbReference type="ARBA" id="ARBA00049940"/>
    </source>
</evidence>
<accession>A0A7X6KSY1</accession>
<keyword evidence="10" id="KW-0915">Sodium</keyword>
<keyword evidence="10" id="KW-0406">Ion transport</keyword>
<feature type="transmembrane region" description="Helical" evidence="10">
    <location>
        <begin position="103"/>
        <end position="128"/>
    </location>
</feature>
<protein>
    <recommendedName>
        <fullName evidence="10">Fluoride-specific ion channel FluC</fullName>
    </recommendedName>
</protein>
<comment type="function">
    <text evidence="9 10">Fluoride-specific ion channel. Important for reducing fluoride concentration in the cell, thus reducing its toxicity.</text>
</comment>
<dbReference type="GO" id="GO:0046872">
    <property type="term" value="F:metal ion binding"/>
    <property type="evidence" value="ECO:0007669"/>
    <property type="project" value="UniProtKB-KW"/>
</dbReference>
<gene>
    <name evidence="10" type="primary">fluC</name>
    <name evidence="10" type="synonym">crcB</name>
    <name evidence="11" type="ORF">HGA03_02545</name>
</gene>
<comment type="caution">
    <text evidence="11">The sequence shown here is derived from an EMBL/GenBank/DDBJ whole genome shotgun (WGS) entry which is preliminary data.</text>
</comment>
<keyword evidence="4 10" id="KW-1133">Transmembrane helix</keyword>
<comment type="similarity">
    <text evidence="7 10">Belongs to the fluoride channel Fluc/FEX (TC 1.A.43) family.</text>
</comment>
<comment type="catalytic activity">
    <reaction evidence="8">
        <text>fluoride(in) = fluoride(out)</text>
        <dbReference type="Rhea" id="RHEA:76159"/>
        <dbReference type="ChEBI" id="CHEBI:17051"/>
    </reaction>
    <physiologicalReaction direction="left-to-right" evidence="8">
        <dbReference type="Rhea" id="RHEA:76160"/>
    </physiologicalReaction>
</comment>
<sequence length="144" mass="14035">MKGISAGTVGLVALGGGVGAACREGVCLLIPSVAGAPAAIPVVNVVGAFLLGYLTASLARAGTPPPPMATRLKLLLGTGFCGGFTTYSSLATDAAVLLDHSRFGAAAVYLLTTVLLGALATMAGILLAGRRTGRHTTTASGAPA</sequence>
<evidence type="ECO:0000256" key="4">
    <source>
        <dbReference type="ARBA" id="ARBA00022989"/>
    </source>
</evidence>